<reference evidence="1 2" key="1">
    <citation type="journal article" date="2019" name="Sci. Rep.">
        <title>Orb-weaving spider Araneus ventricosus genome elucidates the spidroin gene catalogue.</title>
        <authorList>
            <person name="Kono N."/>
            <person name="Nakamura H."/>
            <person name="Ohtoshi R."/>
            <person name="Moran D.A.P."/>
            <person name="Shinohara A."/>
            <person name="Yoshida Y."/>
            <person name="Fujiwara M."/>
            <person name="Mori M."/>
            <person name="Tomita M."/>
            <person name="Arakawa K."/>
        </authorList>
    </citation>
    <scope>NUCLEOTIDE SEQUENCE [LARGE SCALE GENOMIC DNA]</scope>
</reference>
<organism evidence="1 2">
    <name type="scientific">Araneus ventricosus</name>
    <name type="common">Orbweaver spider</name>
    <name type="synonym">Epeira ventricosa</name>
    <dbReference type="NCBI Taxonomy" id="182803"/>
    <lineage>
        <taxon>Eukaryota</taxon>
        <taxon>Metazoa</taxon>
        <taxon>Ecdysozoa</taxon>
        <taxon>Arthropoda</taxon>
        <taxon>Chelicerata</taxon>
        <taxon>Arachnida</taxon>
        <taxon>Araneae</taxon>
        <taxon>Araneomorphae</taxon>
        <taxon>Entelegynae</taxon>
        <taxon>Araneoidea</taxon>
        <taxon>Araneidae</taxon>
        <taxon>Araneus</taxon>
    </lineage>
</organism>
<dbReference type="EMBL" id="BGPR01021763">
    <property type="protein sequence ID" value="GBN87333.1"/>
    <property type="molecule type" value="Genomic_DNA"/>
</dbReference>
<accession>A0A4Y2SHT1</accession>
<comment type="caution">
    <text evidence="1">The sequence shown here is derived from an EMBL/GenBank/DDBJ whole genome shotgun (WGS) entry which is preliminary data.</text>
</comment>
<keyword evidence="2" id="KW-1185">Reference proteome</keyword>
<dbReference type="Proteomes" id="UP000499080">
    <property type="component" value="Unassembled WGS sequence"/>
</dbReference>
<evidence type="ECO:0000313" key="1">
    <source>
        <dbReference type="EMBL" id="GBN87333.1"/>
    </source>
</evidence>
<protein>
    <submittedName>
        <fullName evidence="1">Uncharacterized protein</fullName>
    </submittedName>
</protein>
<sequence length="78" mass="8980">MTSEVFSPPAHRCRWAWCEASELANNRECGRDVESVDQHPILDPITQAESGPKWRLLYSYCTTKLDTERVILQKKTEG</sequence>
<proteinExistence type="predicted"/>
<name>A0A4Y2SHT1_ARAVE</name>
<gene>
    <name evidence="1" type="ORF">AVEN_17590_1</name>
</gene>
<dbReference type="AlphaFoldDB" id="A0A4Y2SHT1"/>
<evidence type="ECO:0000313" key="2">
    <source>
        <dbReference type="Proteomes" id="UP000499080"/>
    </source>
</evidence>